<reference evidence="1 2" key="1">
    <citation type="submission" date="2018-09" db="EMBL/GenBank/DDBJ databases">
        <title>Genomic investigation of the strawberry pathogen Phytophthora fragariae indicates pathogenicity is determined by transcriptional variation in three key races.</title>
        <authorList>
            <person name="Adams T.M."/>
            <person name="Armitage A.D."/>
            <person name="Sobczyk M.K."/>
            <person name="Bates H.J."/>
            <person name="Dunwell J.M."/>
            <person name="Nellist C.F."/>
            <person name="Harrison R.J."/>
        </authorList>
    </citation>
    <scope>NUCLEOTIDE SEQUENCE [LARGE SCALE GENOMIC DNA]</scope>
    <source>
        <strain evidence="1 2">SCRP249</strain>
    </source>
</reference>
<dbReference type="SUPFAM" id="SSF46689">
    <property type="entry name" value="Homeodomain-like"/>
    <property type="match status" value="1"/>
</dbReference>
<evidence type="ECO:0000313" key="2">
    <source>
        <dbReference type="Proteomes" id="UP000429607"/>
    </source>
</evidence>
<evidence type="ECO:0000313" key="1">
    <source>
        <dbReference type="EMBL" id="KAE8953966.1"/>
    </source>
</evidence>
<sequence length="119" mass="12591">MPKTYTIETKLATVAQVKGGRTAAAVATATGVHECTIRKWMVAAAQGGLQSPSRPGPKPFFPDQAERHIYDWVVGRQLLGHPVGRSAIIHKAQEVALLACGRSVGEGGSIHALCSDFLS</sequence>
<dbReference type="Pfam" id="PF01527">
    <property type="entry name" value="HTH_Tnp_1"/>
    <property type="match status" value="1"/>
</dbReference>
<comment type="caution">
    <text evidence="1">The sequence shown here is derived from an EMBL/GenBank/DDBJ whole genome shotgun (WGS) entry which is preliminary data.</text>
</comment>
<evidence type="ECO:0008006" key="3">
    <source>
        <dbReference type="Google" id="ProtNLM"/>
    </source>
</evidence>
<dbReference type="GO" id="GO:0004803">
    <property type="term" value="F:transposase activity"/>
    <property type="evidence" value="ECO:0007669"/>
    <property type="project" value="InterPro"/>
</dbReference>
<name>A0A6A3GBF6_9STRA</name>
<proteinExistence type="predicted"/>
<accession>A0A6A3GBF6</accession>
<dbReference type="Proteomes" id="UP000429607">
    <property type="component" value="Unassembled WGS sequence"/>
</dbReference>
<dbReference type="InterPro" id="IPR036388">
    <property type="entry name" value="WH-like_DNA-bd_sf"/>
</dbReference>
<gene>
    <name evidence="1" type="ORF">PR001_g32682</name>
</gene>
<organism evidence="1 2">
    <name type="scientific">Phytophthora rubi</name>
    <dbReference type="NCBI Taxonomy" id="129364"/>
    <lineage>
        <taxon>Eukaryota</taxon>
        <taxon>Sar</taxon>
        <taxon>Stramenopiles</taxon>
        <taxon>Oomycota</taxon>
        <taxon>Peronosporomycetes</taxon>
        <taxon>Peronosporales</taxon>
        <taxon>Peronosporaceae</taxon>
        <taxon>Phytophthora</taxon>
    </lineage>
</organism>
<dbReference type="InterPro" id="IPR009057">
    <property type="entry name" value="Homeodomain-like_sf"/>
</dbReference>
<dbReference type="EMBL" id="QXFV01010255">
    <property type="protein sequence ID" value="KAE8953966.1"/>
    <property type="molecule type" value="Genomic_DNA"/>
</dbReference>
<dbReference type="GO" id="GO:0006313">
    <property type="term" value="P:DNA transposition"/>
    <property type="evidence" value="ECO:0007669"/>
    <property type="project" value="InterPro"/>
</dbReference>
<dbReference type="InterPro" id="IPR002514">
    <property type="entry name" value="Transposase_8"/>
</dbReference>
<dbReference type="AlphaFoldDB" id="A0A6A3GBF6"/>
<dbReference type="Gene3D" id="1.10.10.10">
    <property type="entry name" value="Winged helix-like DNA-binding domain superfamily/Winged helix DNA-binding domain"/>
    <property type="match status" value="1"/>
</dbReference>
<dbReference type="GO" id="GO:0003677">
    <property type="term" value="F:DNA binding"/>
    <property type="evidence" value="ECO:0007669"/>
    <property type="project" value="InterPro"/>
</dbReference>
<protein>
    <recommendedName>
        <fullName evidence="3">HTH psq-type domain-containing protein</fullName>
    </recommendedName>
</protein>